<evidence type="ECO:0000313" key="3">
    <source>
        <dbReference type="EMBL" id="KAF3056062.1"/>
    </source>
</evidence>
<organism evidence="3 4">
    <name type="scientific">Trichoderma lentiforme</name>
    <dbReference type="NCBI Taxonomy" id="1567552"/>
    <lineage>
        <taxon>Eukaryota</taxon>
        <taxon>Fungi</taxon>
        <taxon>Dikarya</taxon>
        <taxon>Ascomycota</taxon>
        <taxon>Pezizomycotina</taxon>
        <taxon>Sordariomycetes</taxon>
        <taxon>Hypocreomycetidae</taxon>
        <taxon>Hypocreales</taxon>
        <taxon>Hypocreaceae</taxon>
        <taxon>Trichoderma</taxon>
    </lineage>
</organism>
<dbReference type="CDD" id="cd18186">
    <property type="entry name" value="BTB_POZ_ZBTB_KLHL-like"/>
    <property type="match status" value="1"/>
</dbReference>
<evidence type="ECO:0000256" key="1">
    <source>
        <dbReference type="SAM" id="MobiDB-lite"/>
    </source>
</evidence>
<dbReference type="InterPro" id="IPR051144">
    <property type="entry name" value="Formin_homology_domain"/>
</dbReference>
<feature type="domain" description="BTB" evidence="2">
    <location>
        <begin position="253"/>
        <end position="319"/>
    </location>
</feature>
<dbReference type="SUPFAM" id="SSF54695">
    <property type="entry name" value="POZ domain"/>
    <property type="match status" value="1"/>
</dbReference>
<dbReference type="InterPro" id="IPR000210">
    <property type="entry name" value="BTB/POZ_dom"/>
</dbReference>
<proteinExistence type="predicted"/>
<feature type="compositionally biased region" description="Basic and acidic residues" evidence="1">
    <location>
        <begin position="739"/>
        <end position="771"/>
    </location>
</feature>
<sequence>MASPWFPKQTLCELKNHNLNLNQQPPTFNSNMTSAAGIYDDDLNIAHAVLLKSQQQFIIRTTFSWLPVLSLGRQLLTLPLFCTIILLQLAILAVIKNGLVQTSCRKMAKTKPTSLDGRSQKLSKPTWKPKDPTESNLKPASPPKTNPWNRNPIPAVSEHEDSSTKTQPLADQEFPELGTSGVAADTAASETAETHASPPCDVSKSSCSTNEETQSEESISISGVSRISTPTRLILEEEADQAAKILWRHPFGSNVYLYVEKSVFQLHRDILTRRSGWFRDKLPPPNQDGSPIEIHLPHAIGAVQPCLFFMYTKNLEICERDLNQPLNFIHIPRCVLAYCAAVNFQIPAMASRILSILEDTSKDLSTYLNAYYIYKEMDYKTSRSIATYFINSIDILYSEPLFELMKPMRHALAGLLDALLPSLLRQPYFPEILCMPSWKRWSAAIAADQVEYRTALGLYRSSTESILPSELELGALFDRVLGQYDICQKNKAYARNYPEEQEHARRGTPDSFDGRSRASTCKSWEKRYADIKEYSEEESTLVYQAPSVAGSTGSETGTWNSFGTDTADADADAAEVESVRPSTTSPRVYHNRCMRSRHGVKKRLYLSPPDPDIVTRQTHVTRYIPESPSPSPPPVEYITLPPRPPPAIIQLPPPPPPTLPPAPMPPPPPFPAPVYTLPPLRRPTPEPEFIEVIAVSEDEKDDKKKKKKKSKDKHHHRSKSRSSVSSHSRSRSRSHHRHRDDYELSRYHDRDSHRDVSESRDREVYIERERYVPYPVPVPMEPQYKTYRYVDAPRSPARRRASSPSPPRYIEEDRERDYNIRIKDREYRYD</sequence>
<feature type="compositionally biased region" description="Basic residues" evidence="1">
    <location>
        <begin position="703"/>
        <end position="720"/>
    </location>
</feature>
<comment type="caution">
    <text evidence="3">The sequence shown here is derived from an EMBL/GenBank/DDBJ whole genome shotgun (WGS) entry which is preliminary data.</text>
</comment>
<name>A0A9P5C876_9HYPO</name>
<feature type="region of interest" description="Disordered" evidence="1">
    <location>
        <begin position="622"/>
        <end position="816"/>
    </location>
</feature>
<accession>A0A9P5C876</accession>
<feature type="compositionally biased region" description="Basic and acidic residues" evidence="1">
    <location>
        <begin position="498"/>
        <end position="516"/>
    </location>
</feature>
<reference evidence="3 4" key="1">
    <citation type="submission" date="2018-06" db="EMBL/GenBank/DDBJ databases">
        <title>Genome analysis of cellulolytic fungus Trichoderma lentiforme CFAM-422.</title>
        <authorList>
            <person name="Steindorff A.S."/>
            <person name="Formighieri E.F."/>
            <person name="Midorikawa G.E.O."/>
            <person name="Tamietti M.S."/>
            <person name="Ramos E.Z."/>
            <person name="Silva A.S."/>
            <person name="Bon E.P.S."/>
            <person name="Mendes T.D."/>
            <person name="Damaso M.C.T."/>
            <person name="Favaro L.C.L."/>
        </authorList>
    </citation>
    <scope>NUCLEOTIDE SEQUENCE [LARGE SCALE GENOMIC DNA]</scope>
    <source>
        <strain evidence="3 4">CFAM-422</strain>
    </source>
</reference>
<dbReference type="PROSITE" id="PS50097">
    <property type="entry name" value="BTB"/>
    <property type="match status" value="1"/>
</dbReference>
<feature type="region of interest" description="Disordered" evidence="1">
    <location>
        <begin position="498"/>
        <end position="517"/>
    </location>
</feature>
<dbReference type="AlphaFoldDB" id="A0A9P5C876"/>
<evidence type="ECO:0000313" key="4">
    <source>
        <dbReference type="Proteomes" id="UP000801864"/>
    </source>
</evidence>
<gene>
    <name evidence="3" type="ORF">CFAM422_012971</name>
</gene>
<dbReference type="PRINTS" id="PR01217">
    <property type="entry name" value="PRICHEXTENSN"/>
</dbReference>
<keyword evidence="4" id="KW-1185">Reference proteome</keyword>
<dbReference type="Gene3D" id="3.30.710.10">
    <property type="entry name" value="Potassium Channel Kv1.1, Chain A"/>
    <property type="match status" value="1"/>
</dbReference>
<feature type="compositionally biased region" description="Low complexity" evidence="1">
    <location>
        <begin position="184"/>
        <end position="197"/>
    </location>
</feature>
<dbReference type="InterPro" id="IPR011333">
    <property type="entry name" value="SKP1/BTB/POZ_sf"/>
</dbReference>
<feature type="compositionally biased region" description="Pro residues" evidence="1">
    <location>
        <begin position="627"/>
        <end position="672"/>
    </location>
</feature>
<protein>
    <recommendedName>
        <fullName evidence="2">BTB domain-containing protein</fullName>
    </recommendedName>
</protein>
<dbReference type="PANTHER" id="PTHR45733">
    <property type="entry name" value="FORMIN-J"/>
    <property type="match status" value="1"/>
</dbReference>
<feature type="compositionally biased region" description="Polar residues" evidence="1">
    <location>
        <begin position="549"/>
        <end position="563"/>
    </location>
</feature>
<feature type="compositionally biased region" description="Low complexity" evidence="1">
    <location>
        <begin position="205"/>
        <end position="222"/>
    </location>
</feature>
<feature type="region of interest" description="Disordered" evidence="1">
    <location>
        <begin position="547"/>
        <end position="587"/>
    </location>
</feature>
<dbReference type="Pfam" id="PF00651">
    <property type="entry name" value="BTB"/>
    <property type="match status" value="1"/>
</dbReference>
<feature type="compositionally biased region" description="Basic residues" evidence="1">
    <location>
        <begin position="728"/>
        <end position="738"/>
    </location>
</feature>
<evidence type="ECO:0000259" key="2">
    <source>
        <dbReference type="PROSITE" id="PS50097"/>
    </source>
</evidence>
<feature type="region of interest" description="Disordered" evidence="1">
    <location>
        <begin position="184"/>
        <end position="223"/>
    </location>
</feature>
<feature type="region of interest" description="Disordered" evidence="1">
    <location>
        <begin position="106"/>
        <end position="168"/>
    </location>
</feature>
<dbReference type="EMBL" id="QLNT01000034">
    <property type="protein sequence ID" value="KAF3056062.1"/>
    <property type="molecule type" value="Genomic_DNA"/>
</dbReference>
<feature type="compositionally biased region" description="Polar residues" evidence="1">
    <location>
        <begin position="111"/>
        <end position="123"/>
    </location>
</feature>
<dbReference type="Proteomes" id="UP000801864">
    <property type="component" value="Unassembled WGS sequence"/>
</dbReference>